<dbReference type="Proteomes" id="UP000827959">
    <property type="component" value="Segment"/>
</dbReference>
<keyword evidence="2" id="KW-1185">Reference proteome</keyword>
<organism evidence="1 2">
    <name type="scientific">Stenotrophomonas phage Ptah</name>
    <dbReference type="NCBI Taxonomy" id="2859657"/>
    <lineage>
        <taxon>Viruses</taxon>
        <taxon>Duplodnaviria</taxon>
        <taxon>Heunggongvirae</taxon>
        <taxon>Uroviricota</taxon>
        <taxon>Caudoviricetes</taxon>
        <taxon>Autographivirales</taxon>
        <taxon>Autonotataviridae</taxon>
        <taxon>Gujervirinae</taxon>
        <taxon>Ponderosavirus</taxon>
        <taxon>Ponderosavirus ptah</taxon>
    </lineage>
</organism>
<protein>
    <submittedName>
        <fullName evidence="1">Uncharacterized protein</fullName>
    </submittedName>
</protein>
<proteinExistence type="predicted"/>
<reference evidence="1 2" key="1">
    <citation type="submission" date="2021-06" db="EMBL/GenBank/DDBJ databases">
        <title>Complete genome sequence of Stenotrophomonas maltophilia phage Ptah.</title>
        <authorList>
            <person name="Berg A."/>
            <person name="Tate N."/>
            <person name="Clark J."/>
            <person name="Le T."/>
            <person name="Liu M."/>
            <person name="Burrowes B."/>
        </authorList>
    </citation>
    <scope>NUCLEOTIDE SEQUENCE [LARGE SCALE GENOMIC DNA]</scope>
</reference>
<gene>
    <name evidence="1" type="ORF">CPT_Ptah_047</name>
</gene>
<dbReference type="EMBL" id="MZ326854">
    <property type="protein sequence ID" value="QYW01762.1"/>
    <property type="molecule type" value="Genomic_DNA"/>
</dbReference>
<name>A0AAE7WLN1_9CAUD</name>
<accession>A0AAE7WLN1</accession>
<sequence length="397" mass="44241">MHFRLFNKPAAFGIDQGKPRMWIDGIYEDYDAGDPYEGRVQIHGSVGLMKVEILGGNLPPNASVFIDQTTKEVVVKWLKYTPPTIKITEVPNGSFEDNSIWETIGPGTPATAEQGWSPNGKGNLTYRDQKGEYIVRGGWAPVSSRTRQIEISGKVEHGKSSKGNASCGVGLAWYDEKRNLVREDMGNIVDNGGKGNWYNTSGIYSAHDANIRFVRPIIKFNRKKQNHPIHIGQIQWDHVYEVGYNEDETLWVEVKVTDSTHNVAIHRGIIEENNIWLTSRPYPLIVTDASATDYTYTHAFLKEQVWEEGEDVSTSGFAGFSVQMKSVVMDYVFPDNSSTEIGFSLVLKEVLRDYGLSDATTTGVSMTVDSKRIAVDPGVEYTDSITEINFGATLNAI</sequence>
<evidence type="ECO:0000313" key="2">
    <source>
        <dbReference type="Proteomes" id="UP000827959"/>
    </source>
</evidence>
<evidence type="ECO:0000313" key="1">
    <source>
        <dbReference type="EMBL" id="QYW01762.1"/>
    </source>
</evidence>